<dbReference type="Proteomes" id="UP001648503">
    <property type="component" value="Unassembled WGS sequence"/>
</dbReference>
<reference evidence="1 2" key="1">
    <citation type="submission" date="2021-02" db="EMBL/GenBank/DDBJ databases">
        <title>Variation within the Batrachochytrium salamandrivorans European outbreak.</title>
        <authorList>
            <person name="Kelly M."/>
            <person name="Pasmans F."/>
            <person name="Shea T.P."/>
            <person name="Munoz J.F."/>
            <person name="Carranza S."/>
            <person name="Cuomo C.A."/>
            <person name="Martel A."/>
        </authorList>
    </citation>
    <scope>NUCLEOTIDE SEQUENCE [LARGE SCALE GENOMIC DNA]</scope>
    <source>
        <strain evidence="1 2">AMFP18/2</strain>
    </source>
</reference>
<evidence type="ECO:0000313" key="2">
    <source>
        <dbReference type="Proteomes" id="UP001648503"/>
    </source>
</evidence>
<organism evidence="1 2">
    <name type="scientific">Batrachochytrium salamandrivorans</name>
    <dbReference type="NCBI Taxonomy" id="1357716"/>
    <lineage>
        <taxon>Eukaryota</taxon>
        <taxon>Fungi</taxon>
        <taxon>Fungi incertae sedis</taxon>
        <taxon>Chytridiomycota</taxon>
        <taxon>Chytridiomycota incertae sedis</taxon>
        <taxon>Chytridiomycetes</taxon>
        <taxon>Rhizophydiales</taxon>
        <taxon>Rhizophydiales incertae sedis</taxon>
        <taxon>Batrachochytrium</taxon>
    </lineage>
</organism>
<keyword evidence="2" id="KW-1185">Reference proteome</keyword>
<gene>
    <name evidence="1" type="ORF">BASA50_005369</name>
</gene>
<name>A0ABQ8FCT5_9FUNG</name>
<protein>
    <recommendedName>
        <fullName evidence="3">AP complex mu/sigma subunit domain-containing protein</fullName>
    </recommendedName>
</protein>
<proteinExistence type="predicted"/>
<evidence type="ECO:0000313" key="1">
    <source>
        <dbReference type="EMBL" id="KAH6596072.1"/>
    </source>
</evidence>
<sequence>MFRNFYVLHRSGKTYLAKNFHGGMLDQGLVVGFSSSVSSFCKTLLCEEVREVTSLSGRIVYKSVGDFIFVVHSDLQIGSQVIQSVLGDVVAICELLFGLCQSWDEDTFDLEGAQDIVSAYFLEATSSPSTVVGGVSQVFIDREISDRLDKLQAYLEGQEGVCSNGTMLVLGNSVLHSRMSLIDTRMILQYHRMRGVGLTSARFTPIYASGSWRNLYAVRVNSFVLFVTTFIGTPYSLIEKKIDEFQTTLIQSRLEIPIEEPSVLLRLYAKRETLAMLYTNSKTGATLFPELRPGPDIQHKELMEAFWGFFSNASTALCIPGVTEFSICRDLYRFYAKCEGIHKLYVLFSSETSFTDAPVLASDILKNVKNMISSR</sequence>
<evidence type="ECO:0008006" key="3">
    <source>
        <dbReference type="Google" id="ProtNLM"/>
    </source>
</evidence>
<dbReference type="EMBL" id="JAFCIX010000249">
    <property type="protein sequence ID" value="KAH6596072.1"/>
    <property type="molecule type" value="Genomic_DNA"/>
</dbReference>
<comment type="caution">
    <text evidence="1">The sequence shown here is derived from an EMBL/GenBank/DDBJ whole genome shotgun (WGS) entry which is preliminary data.</text>
</comment>
<accession>A0ABQ8FCT5</accession>